<proteinExistence type="predicted"/>
<protein>
    <submittedName>
        <fullName evidence="2">Uncharacterized protein</fullName>
    </submittedName>
</protein>
<accession>A0A8C9FVX4</accession>
<reference evidence="2" key="1">
    <citation type="submission" date="2025-08" db="UniProtKB">
        <authorList>
            <consortium name="Ensembl"/>
        </authorList>
    </citation>
    <scope>IDENTIFICATION</scope>
</reference>
<reference evidence="2" key="2">
    <citation type="submission" date="2025-09" db="UniProtKB">
        <authorList>
            <consortium name="Ensembl"/>
        </authorList>
    </citation>
    <scope>IDENTIFICATION</scope>
</reference>
<dbReference type="Proteomes" id="UP000694428">
    <property type="component" value="Unplaced"/>
</dbReference>
<feature type="compositionally biased region" description="Polar residues" evidence="1">
    <location>
        <begin position="15"/>
        <end position="45"/>
    </location>
</feature>
<evidence type="ECO:0000313" key="2">
    <source>
        <dbReference type="Ensembl" id="ENSPSTP00000020908.1"/>
    </source>
</evidence>
<dbReference type="Ensembl" id="ENSPSTT00000021934.1">
    <property type="protein sequence ID" value="ENSPSTP00000020908.1"/>
    <property type="gene ID" value="ENSPSTG00000015205.1"/>
</dbReference>
<evidence type="ECO:0000256" key="1">
    <source>
        <dbReference type="SAM" id="MobiDB-lite"/>
    </source>
</evidence>
<evidence type="ECO:0000313" key="3">
    <source>
        <dbReference type="Proteomes" id="UP000694428"/>
    </source>
</evidence>
<keyword evidence="3" id="KW-1185">Reference proteome</keyword>
<organism evidence="2 3">
    <name type="scientific">Pavo cristatus</name>
    <name type="common">Indian peafowl</name>
    <name type="synonym">Blue peafowl</name>
    <dbReference type="NCBI Taxonomy" id="9049"/>
    <lineage>
        <taxon>Eukaryota</taxon>
        <taxon>Metazoa</taxon>
        <taxon>Chordata</taxon>
        <taxon>Craniata</taxon>
        <taxon>Vertebrata</taxon>
        <taxon>Euteleostomi</taxon>
        <taxon>Archelosauria</taxon>
        <taxon>Archosauria</taxon>
        <taxon>Dinosauria</taxon>
        <taxon>Saurischia</taxon>
        <taxon>Theropoda</taxon>
        <taxon>Coelurosauria</taxon>
        <taxon>Aves</taxon>
        <taxon>Neognathae</taxon>
        <taxon>Galloanserae</taxon>
        <taxon>Galliformes</taxon>
        <taxon>Phasianidae</taxon>
        <taxon>Phasianinae</taxon>
        <taxon>Pavo</taxon>
    </lineage>
</organism>
<feature type="region of interest" description="Disordered" evidence="1">
    <location>
        <begin position="1"/>
        <end position="45"/>
    </location>
</feature>
<name>A0A8C9FVX4_PAVCR</name>
<sequence length="45" mass="4906">MTVQELRPVSPPASRVSTACNQISPRLQRSMDVSSLSIPPSHTRS</sequence>
<dbReference type="AlphaFoldDB" id="A0A8C9FVX4"/>